<protein>
    <submittedName>
        <fullName evidence="2">ROK family transcriptional regulator</fullName>
    </submittedName>
</protein>
<dbReference type="Proteomes" id="UP000784880">
    <property type="component" value="Unassembled WGS sequence"/>
</dbReference>
<sequence>MLKNFFRDSSVTNNFRKDIYRYIHASEPVSKVDLLAHFDATQTTMTRLIDDLENRKLIRRCGYGKSIGGRPPVLYEINRKSGYVFGVEIARTHVKIVLLDASLQMVEERGFPLTPEDSPNITVSKLILHIHKIMKLHNVSDNLMIGIGIGSVGPIDRREGVIVNPESFPAKGWKDVPIVKMLNAEFSVPVTINNGANTAALAEYQLRKTDESLFYCISGYGIRGSYVNRGFSINQREGNASSYGHIIIDAKGRSCDCGRKGCLAAYTSYNAIFKMIREGEQEAGEVSRHIANVDRLLEKLKTGDPLVEKIVLRSANYYGIGLANMINTLHPDVVILHGVLIHQWEKYFQEVVRSVTENLFGSSNRPEIIKGALKGEAPAIGAAIEIFLSELKSS</sequence>
<organism evidence="2 3">
    <name type="scientific">Evansella tamaricis</name>
    <dbReference type="NCBI Taxonomy" id="2069301"/>
    <lineage>
        <taxon>Bacteria</taxon>
        <taxon>Bacillati</taxon>
        <taxon>Bacillota</taxon>
        <taxon>Bacilli</taxon>
        <taxon>Bacillales</taxon>
        <taxon>Bacillaceae</taxon>
        <taxon>Evansella</taxon>
    </lineage>
</organism>
<dbReference type="RefSeq" id="WP_217066766.1">
    <property type="nucleotide sequence ID" value="NZ_JAHQCS010000105.1"/>
</dbReference>
<dbReference type="InterPro" id="IPR000600">
    <property type="entry name" value="ROK"/>
</dbReference>
<dbReference type="EMBL" id="JAHQCS010000105">
    <property type="protein sequence ID" value="MBU9712588.1"/>
    <property type="molecule type" value="Genomic_DNA"/>
</dbReference>
<comment type="caution">
    <text evidence="2">The sequence shown here is derived from an EMBL/GenBank/DDBJ whole genome shotgun (WGS) entry which is preliminary data.</text>
</comment>
<dbReference type="PANTHER" id="PTHR18964">
    <property type="entry name" value="ROK (REPRESSOR, ORF, KINASE) FAMILY"/>
    <property type="match status" value="1"/>
</dbReference>
<evidence type="ECO:0000313" key="2">
    <source>
        <dbReference type="EMBL" id="MBU9712588.1"/>
    </source>
</evidence>
<dbReference type="Pfam" id="PF00480">
    <property type="entry name" value="ROK"/>
    <property type="match status" value="1"/>
</dbReference>
<keyword evidence="3" id="KW-1185">Reference proteome</keyword>
<dbReference type="PANTHER" id="PTHR18964:SF149">
    <property type="entry name" value="BIFUNCTIONAL UDP-N-ACETYLGLUCOSAMINE 2-EPIMERASE_N-ACETYLMANNOSAMINE KINASE"/>
    <property type="match status" value="1"/>
</dbReference>
<evidence type="ECO:0000256" key="1">
    <source>
        <dbReference type="ARBA" id="ARBA00006479"/>
    </source>
</evidence>
<evidence type="ECO:0000313" key="3">
    <source>
        <dbReference type="Proteomes" id="UP000784880"/>
    </source>
</evidence>
<comment type="similarity">
    <text evidence="1">Belongs to the ROK (NagC/XylR) family.</text>
</comment>
<accession>A0ABS6JG15</accession>
<gene>
    <name evidence="2" type="ORF">KS419_12630</name>
</gene>
<reference evidence="2 3" key="1">
    <citation type="submission" date="2021-06" db="EMBL/GenBank/DDBJ databases">
        <title>Bacillus sp. RD4P76, an endophyte from a halophyte.</title>
        <authorList>
            <person name="Sun J.-Q."/>
        </authorList>
    </citation>
    <scope>NUCLEOTIDE SEQUENCE [LARGE SCALE GENOMIC DNA]</scope>
    <source>
        <strain evidence="2 3">CGMCC 1.15917</strain>
    </source>
</reference>
<proteinExistence type="inferred from homology"/>
<name>A0ABS6JG15_9BACI</name>